<evidence type="ECO:0000313" key="2">
    <source>
        <dbReference type="Proteomes" id="UP000002949"/>
    </source>
</evidence>
<sequence length="46" mass="5404">MRVAASMQPFCILYDKICREDMLRNAYALAPMRVRRAWNEAEGAER</sequence>
<dbReference type="RefSeq" id="WP_006206970.1">
    <property type="nucleotide sequence ID" value="NZ_AGSN01000271.1"/>
</dbReference>
<protein>
    <submittedName>
        <fullName evidence="1">Uncharacterized protein</fullName>
    </submittedName>
</protein>
<reference evidence="1 2" key="1">
    <citation type="journal article" date="2012" name="J. Bacteriol.">
        <title>Draft Genome Sequence of Plant Growth-Promoting Rhizobium Mesorhizobium amorphae, Isolated from Zinc-Lead Mine Tailings.</title>
        <authorList>
            <person name="Hao X."/>
            <person name="Lin Y."/>
            <person name="Johnstone L."/>
            <person name="Baltrus D.A."/>
            <person name="Miller S.J."/>
            <person name="Wei G."/>
            <person name="Rensing C."/>
        </authorList>
    </citation>
    <scope>NUCLEOTIDE SEQUENCE [LARGE SCALE GENOMIC DNA]</scope>
    <source>
        <strain evidence="1 2">CCNWGS0123</strain>
    </source>
</reference>
<dbReference type="EMBL" id="AGSN01000271">
    <property type="protein sequence ID" value="EHH02144.1"/>
    <property type="molecule type" value="Genomic_DNA"/>
</dbReference>
<organism evidence="1 2">
    <name type="scientific">Mesorhizobium amorphae CCNWGS0123</name>
    <dbReference type="NCBI Taxonomy" id="1082933"/>
    <lineage>
        <taxon>Bacteria</taxon>
        <taxon>Pseudomonadati</taxon>
        <taxon>Pseudomonadota</taxon>
        <taxon>Alphaproteobacteria</taxon>
        <taxon>Hyphomicrobiales</taxon>
        <taxon>Phyllobacteriaceae</taxon>
        <taxon>Mesorhizobium</taxon>
    </lineage>
</organism>
<proteinExistence type="predicted"/>
<evidence type="ECO:0000313" key="1">
    <source>
        <dbReference type="EMBL" id="EHH02144.1"/>
    </source>
</evidence>
<dbReference type="PATRIC" id="fig|1082933.3.peg.6966"/>
<gene>
    <name evidence="1" type="ORF">MEA186_35959</name>
</gene>
<dbReference type="AlphaFoldDB" id="G6YMD6"/>
<dbReference type="Proteomes" id="UP000002949">
    <property type="component" value="Unassembled WGS sequence"/>
</dbReference>
<dbReference type="OrthoDB" id="9793236at2"/>
<keyword evidence="2" id="KW-1185">Reference proteome</keyword>
<accession>G6YMD6</accession>
<name>G6YMD6_9HYPH</name>